<evidence type="ECO:0000313" key="5">
    <source>
        <dbReference type="Proteomes" id="UP000785679"/>
    </source>
</evidence>
<dbReference type="InterPro" id="IPR008978">
    <property type="entry name" value="HSP20-like_chaperone"/>
</dbReference>
<evidence type="ECO:0000256" key="2">
    <source>
        <dbReference type="SAM" id="SignalP"/>
    </source>
</evidence>
<protein>
    <recommendedName>
        <fullName evidence="3">CS domain-containing protein</fullName>
    </recommendedName>
</protein>
<dbReference type="Pfam" id="PF04969">
    <property type="entry name" value="CS"/>
    <property type="match status" value="1"/>
</dbReference>
<dbReference type="AlphaFoldDB" id="A0A8J8NCT9"/>
<keyword evidence="5" id="KW-1185">Reference proteome</keyword>
<dbReference type="SUPFAM" id="SSF49764">
    <property type="entry name" value="HSP20-like chaperones"/>
    <property type="match status" value="1"/>
</dbReference>
<proteinExistence type="predicted"/>
<dbReference type="OrthoDB" id="313440at2759"/>
<feature type="chain" id="PRO_5035186648" description="CS domain-containing protein" evidence="2">
    <location>
        <begin position="22"/>
        <end position="298"/>
    </location>
</feature>
<feature type="compositionally biased region" description="Basic residues" evidence="1">
    <location>
        <begin position="288"/>
        <end position="298"/>
    </location>
</feature>
<organism evidence="4 5">
    <name type="scientific">Halteria grandinella</name>
    <dbReference type="NCBI Taxonomy" id="5974"/>
    <lineage>
        <taxon>Eukaryota</taxon>
        <taxon>Sar</taxon>
        <taxon>Alveolata</taxon>
        <taxon>Ciliophora</taxon>
        <taxon>Intramacronucleata</taxon>
        <taxon>Spirotrichea</taxon>
        <taxon>Stichotrichia</taxon>
        <taxon>Sporadotrichida</taxon>
        <taxon>Halteriidae</taxon>
        <taxon>Halteria</taxon>
    </lineage>
</organism>
<dbReference type="EMBL" id="RRYP01022866">
    <property type="protein sequence ID" value="TNV72329.1"/>
    <property type="molecule type" value="Genomic_DNA"/>
</dbReference>
<evidence type="ECO:0000259" key="3">
    <source>
        <dbReference type="PROSITE" id="PS51203"/>
    </source>
</evidence>
<gene>
    <name evidence="4" type="ORF">FGO68_gene8856</name>
</gene>
<feature type="signal peptide" evidence="2">
    <location>
        <begin position="1"/>
        <end position="21"/>
    </location>
</feature>
<feature type="region of interest" description="Disordered" evidence="1">
    <location>
        <begin position="271"/>
        <end position="298"/>
    </location>
</feature>
<sequence length="298" mass="35023">MAINLKVIILTLLTLATPAPCEVIQCASIYDYGTDESLRQHLLSISNDGFGEQNRLESVRCFKEMVDMNFFNSSMSQIDRYERGYLPVILQSIKEGASMVNERLRVKMGELQGKKDYIKVETPVQWAQSLSHVFIEVRYAHRHDAPGCSRSEDEQIEIKEDSIQLSVLCLETNSKVKYHLTLPLWDKIDPTHSKVEYQTVGKQHFTLLKARQPARWKQLYQTGEKKPINYRLWLTHHEKFVSTLWEYDGDAINDFEGYQWMEEHEEAYREYQHKKKIPKKGPIPIEKKQKKKKSKKRE</sequence>
<dbReference type="InterPro" id="IPR007052">
    <property type="entry name" value="CS_dom"/>
</dbReference>
<dbReference type="Gene3D" id="2.60.40.790">
    <property type="match status" value="1"/>
</dbReference>
<feature type="domain" description="CS" evidence="3">
    <location>
        <begin position="119"/>
        <end position="220"/>
    </location>
</feature>
<comment type="caution">
    <text evidence="4">The sequence shown here is derived from an EMBL/GenBank/DDBJ whole genome shotgun (WGS) entry which is preliminary data.</text>
</comment>
<name>A0A8J8NCT9_HALGN</name>
<accession>A0A8J8NCT9</accession>
<reference evidence="4" key="1">
    <citation type="submission" date="2019-06" db="EMBL/GenBank/DDBJ databases">
        <authorList>
            <person name="Zheng W."/>
        </authorList>
    </citation>
    <scope>NUCLEOTIDE SEQUENCE</scope>
    <source>
        <strain evidence="4">QDHG01</strain>
    </source>
</reference>
<evidence type="ECO:0000313" key="4">
    <source>
        <dbReference type="EMBL" id="TNV72329.1"/>
    </source>
</evidence>
<keyword evidence="2" id="KW-0732">Signal</keyword>
<evidence type="ECO:0000256" key="1">
    <source>
        <dbReference type="SAM" id="MobiDB-lite"/>
    </source>
</evidence>
<dbReference type="Proteomes" id="UP000785679">
    <property type="component" value="Unassembled WGS sequence"/>
</dbReference>
<dbReference type="PROSITE" id="PS51203">
    <property type="entry name" value="CS"/>
    <property type="match status" value="1"/>
</dbReference>
<dbReference type="CDD" id="cd06463">
    <property type="entry name" value="p23_like"/>
    <property type="match status" value="1"/>
</dbReference>